<evidence type="ECO:0000256" key="7">
    <source>
        <dbReference type="ARBA" id="ARBA00022729"/>
    </source>
</evidence>
<keyword evidence="3" id="KW-1003">Cell membrane</keyword>
<dbReference type="SMART" id="SM00220">
    <property type="entry name" value="S_TKc"/>
    <property type="match status" value="1"/>
</dbReference>
<dbReference type="PROSITE" id="PS00108">
    <property type="entry name" value="PROTEIN_KINASE_ST"/>
    <property type="match status" value="1"/>
</dbReference>
<dbReference type="FunFam" id="1.10.510.10:FF:000060">
    <property type="entry name" value="G-type lectin S-receptor-like serine/threonine-protein kinase"/>
    <property type="match status" value="1"/>
</dbReference>
<dbReference type="InterPro" id="IPR008271">
    <property type="entry name" value="Ser/Thr_kinase_AS"/>
</dbReference>
<evidence type="ECO:0000256" key="3">
    <source>
        <dbReference type="ARBA" id="ARBA00022475"/>
    </source>
</evidence>
<feature type="transmembrane region" description="Helical" evidence="19">
    <location>
        <begin position="194"/>
        <end position="216"/>
    </location>
</feature>
<dbReference type="Pfam" id="PF07714">
    <property type="entry name" value="PK_Tyr_Ser-Thr"/>
    <property type="match status" value="1"/>
</dbReference>
<dbReference type="InterPro" id="IPR000719">
    <property type="entry name" value="Prot_kinase_dom"/>
</dbReference>
<keyword evidence="5" id="KW-0808">Transferase</keyword>
<comment type="catalytic activity">
    <reaction evidence="17">
        <text>L-threonyl-[protein] + ATP = O-phospho-L-threonyl-[protein] + ADP + H(+)</text>
        <dbReference type="Rhea" id="RHEA:46608"/>
        <dbReference type="Rhea" id="RHEA-COMP:11060"/>
        <dbReference type="Rhea" id="RHEA-COMP:11605"/>
        <dbReference type="ChEBI" id="CHEBI:15378"/>
        <dbReference type="ChEBI" id="CHEBI:30013"/>
        <dbReference type="ChEBI" id="CHEBI:30616"/>
        <dbReference type="ChEBI" id="CHEBI:61977"/>
        <dbReference type="ChEBI" id="CHEBI:456216"/>
        <dbReference type="EC" id="2.7.11.1"/>
    </reaction>
</comment>
<dbReference type="InterPro" id="IPR003609">
    <property type="entry name" value="Pan_app"/>
</dbReference>
<evidence type="ECO:0000256" key="11">
    <source>
        <dbReference type="ARBA" id="ARBA00022840"/>
    </source>
</evidence>
<dbReference type="GO" id="GO:0005524">
    <property type="term" value="F:ATP binding"/>
    <property type="evidence" value="ECO:0007669"/>
    <property type="project" value="UniProtKB-KW"/>
</dbReference>
<keyword evidence="16" id="KW-0325">Glycoprotein</keyword>
<dbReference type="PANTHER" id="PTHR27002:SF548">
    <property type="entry name" value="RECEPTOR-LIKE SERINE_THREONINE-PROTEIN KINASE"/>
    <property type="match status" value="1"/>
</dbReference>
<evidence type="ECO:0000256" key="12">
    <source>
        <dbReference type="ARBA" id="ARBA00022989"/>
    </source>
</evidence>
<keyword evidence="8 22" id="KW-0430">Lectin</keyword>
<evidence type="ECO:0000256" key="17">
    <source>
        <dbReference type="ARBA" id="ARBA00047899"/>
    </source>
</evidence>
<evidence type="ECO:0000256" key="10">
    <source>
        <dbReference type="ARBA" id="ARBA00022777"/>
    </source>
</evidence>
<sequence>MVRRRGQPYWTSGNLQNQEFEFMNVNTLLNSRYNLNYVFNNKERYFSYDSVNYLFPMWILRPHGRIVDGNDRRLISTSDLCYGYDLGNGCVASSNTPHCRNEDDKFSPMSGDFSPGLTSSSSDDNSSLSIGDCMVKCWNDCGCLGFITGGNGTGCVTWTGNKSISNFTIDARGNSVSKYVLISHNLDKGNTKTWIWAPILAGVLLVIFCLGLLWYFKRRKPRREEATQERDDRHFLELMASGNLKNSSDIGINGRTDSHNMTVFSFTSIVAATNGFSSENELGQGGFGPVYKGKLSDEREIAIKRLSRTSGQGVEEFKNELILIAKLQHKNLVRVLGCCIHEEEKMLIYEYMPNKSLDFFLYVLLKQMCTDDTRKALLDWPTRWNIIEGIAQGLLYLHKYSRMRVIHRDLKASNILLDESMNPKISDFGMARIFKENETEAITKRVVGTYGYMSPEYAMKGNFSEKSDVFSFGVLILEIVSGRKTSSLSLVDTALSLVSYAWELWKQGNALELMDPTLADSCVIDQLMRTIHVALLCVQDHAVDRPMMPGVVSMLNNDHVSLPSPKRSAFFFGGSVSSSTSVERNSKDYSINGVTITEMEVR</sequence>
<comment type="subcellular location">
    <subcellularLocation>
        <location evidence="1">Cell membrane</location>
        <topology evidence="1">Single-pass type I membrane protein</topology>
    </subcellularLocation>
</comment>
<dbReference type="Proteomes" id="UP000245207">
    <property type="component" value="Unassembled WGS sequence"/>
</dbReference>
<dbReference type="PROSITE" id="PS50948">
    <property type="entry name" value="PAN"/>
    <property type="match status" value="1"/>
</dbReference>
<evidence type="ECO:0000256" key="18">
    <source>
        <dbReference type="ARBA" id="ARBA00048679"/>
    </source>
</evidence>
<keyword evidence="12 19" id="KW-1133">Transmembrane helix</keyword>
<evidence type="ECO:0000256" key="19">
    <source>
        <dbReference type="SAM" id="Phobius"/>
    </source>
</evidence>
<comment type="catalytic activity">
    <reaction evidence="18">
        <text>L-seryl-[protein] + ATP = O-phospho-L-seryl-[protein] + ADP + H(+)</text>
        <dbReference type="Rhea" id="RHEA:17989"/>
        <dbReference type="Rhea" id="RHEA-COMP:9863"/>
        <dbReference type="Rhea" id="RHEA-COMP:11604"/>
        <dbReference type="ChEBI" id="CHEBI:15378"/>
        <dbReference type="ChEBI" id="CHEBI:29999"/>
        <dbReference type="ChEBI" id="CHEBI:30616"/>
        <dbReference type="ChEBI" id="CHEBI:83421"/>
        <dbReference type="ChEBI" id="CHEBI:456216"/>
        <dbReference type="EC" id="2.7.11.1"/>
    </reaction>
</comment>
<evidence type="ECO:0000256" key="4">
    <source>
        <dbReference type="ARBA" id="ARBA00022527"/>
    </source>
</evidence>
<reference evidence="22 23" key="1">
    <citation type="journal article" date="2018" name="Mol. Plant">
        <title>The genome of Artemisia annua provides insight into the evolution of Asteraceae family and artemisinin biosynthesis.</title>
        <authorList>
            <person name="Shen Q."/>
            <person name="Zhang L."/>
            <person name="Liao Z."/>
            <person name="Wang S."/>
            <person name="Yan T."/>
            <person name="Shi P."/>
            <person name="Liu M."/>
            <person name="Fu X."/>
            <person name="Pan Q."/>
            <person name="Wang Y."/>
            <person name="Lv Z."/>
            <person name="Lu X."/>
            <person name="Zhang F."/>
            <person name="Jiang W."/>
            <person name="Ma Y."/>
            <person name="Chen M."/>
            <person name="Hao X."/>
            <person name="Li L."/>
            <person name="Tang Y."/>
            <person name="Lv G."/>
            <person name="Zhou Y."/>
            <person name="Sun X."/>
            <person name="Brodelius P.E."/>
            <person name="Rose J.K.C."/>
            <person name="Tang K."/>
        </authorList>
    </citation>
    <scope>NUCLEOTIDE SEQUENCE [LARGE SCALE GENOMIC DNA]</scope>
    <source>
        <strain evidence="23">cv. Huhao1</strain>
        <tissue evidence="22">Leaf</tissue>
    </source>
</reference>
<keyword evidence="11" id="KW-0067">ATP-binding</keyword>
<dbReference type="InterPro" id="IPR011009">
    <property type="entry name" value="Kinase-like_dom_sf"/>
</dbReference>
<evidence type="ECO:0000259" key="20">
    <source>
        <dbReference type="PROSITE" id="PS50011"/>
    </source>
</evidence>
<dbReference type="Gene3D" id="1.10.510.10">
    <property type="entry name" value="Transferase(Phosphotransferase) domain 1"/>
    <property type="match status" value="1"/>
</dbReference>
<evidence type="ECO:0000256" key="5">
    <source>
        <dbReference type="ARBA" id="ARBA00022679"/>
    </source>
</evidence>
<keyword evidence="6 19" id="KW-0812">Transmembrane</keyword>
<dbReference type="CDD" id="cd14066">
    <property type="entry name" value="STKc_IRAK"/>
    <property type="match status" value="1"/>
</dbReference>
<keyword evidence="10" id="KW-0418">Kinase</keyword>
<evidence type="ECO:0000256" key="13">
    <source>
        <dbReference type="ARBA" id="ARBA00023136"/>
    </source>
</evidence>
<gene>
    <name evidence="22" type="ORF">CTI12_AA156680</name>
</gene>
<evidence type="ECO:0000256" key="6">
    <source>
        <dbReference type="ARBA" id="ARBA00022692"/>
    </source>
</evidence>
<dbReference type="GO" id="GO:0005886">
    <property type="term" value="C:plasma membrane"/>
    <property type="evidence" value="ECO:0007669"/>
    <property type="project" value="UniProtKB-SubCell"/>
</dbReference>
<feature type="domain" description="Protein kinase" evidence="20">
    <location>
        <begin position="276"/>
        <end position="562"/>
    </location>
</feature>
<dbReference type="EMBL" id="PKPP01001200">
    <property type="protein sequence ID" value="PWA84713.1"/>
    <property type="molecule type" value="Genomic_DNA"/>
</dbReference>
<keyword evidence="23" id="KW-1185">Reference proteome</keyword>
<evidence type="ECO:0000256" key="1">
    <source>
        <dbReference type="ARBA" id="ARBA00004251"/>
    </source>
</evidence>
<dbReference type="AlphaFoldDB" id="A0A2U1PG29"/>
<dbReference type="Pfam" id="PF08276">
    <property type="entry name" value="PAN_2"/>
    <property type="match status" value="1"/>
</dbReference>
<keyword evidence="15" id="KW-0675">Receptor</keyword>
<proteinExistence type="predicted"/>
<dbReference type="GO" id="GO:0030246">
    <property type="term" value="F:carbohydrate binding"/>
    <property type="evidence" value="ECO:0007669"/>
    <property type="project" value="UniProtKB-KW"/>
</dbReference>
<evidence type="ECO:0000256" key="2">
    <source>
        <dbReference type="ARBA" id="ARBA00012513"/>
    </source>
</evidence>
<dbReference type="PANTHER" id="PTHR27002">
    <property type="entry name" value="RECEPTOR-LIKE SERINE/THREONINE-PROTEIN KINASE SD1-8"/>
    <property type="match status" value="1"/>
</dbReference>
<dbReference type="Gene3D" id="3.30.200.20">
    <property type="entry name" value="Phosphorylase Kinase, domain 1"/>
    <property type="match status" value="1"/>
</dbReference>
<evidence type="ECO:0000256" key="16">
    <source>
        <dbReference type="ARBA" id="ARBA00023180"/>
    </source>
</evidence>
<organism evidence="22 23">
    <name type="scientific">Artemisia annua</name>
    <name type="common">Sweet wormwood</name>
    <dbReference type="NCBI Taxonomy" id="35608"/>
    <lineage>
        <taxon>Eukaryota</taxon>
        <taxon>Viridiplantae</taxon>
        <taxon>Streptophyta</taxon>
        <taxon>Embryophyta</taxon>
        <taxon>Tracheophyta</taxon>
        <taxon>Spermatophyta</taxon>
        <taxon>Magnoliopsida</taxon>
        <taxon>eudicotyledons</taxon>
        <taxon>Gunneridae</taxon>
        <taxon>Pentapetalae</taxon>
        <taxon>asterids</taxon>
        <taxon>campanulids</taxon>
        <taxon>Asterales</taxon>
        <taxon>Asteraceae</taxon>
        <taxon>Asteroideae</taxon>
        <taxon>Anthemideae</taxon>
        <taxon>Artemisiinae</taxon>
        <taxon>Artemisia</taxon>
    </lineage>
</organism>
<dbReference type="SUPFAM" id="SSF56112">
    <property type="entry name" value="Protein kinase-like (PK-like)"/>
    <property type="match status" value="1"/>
</dbReference>
<evidence type="ECO:0000313" key="23">
    <source>
        <dbReference type="Proteomes" id="UP000245207"/>
    </source>
</evidence>
<keyword evidence="13 19" id="KW-0472">Membrane</keyword>
<dbReference type="FunFam" id="3.30.200.20:FF:000330">
    <property type="entry name" value="G-type lectin S-receptor-like serine/threonine-protein kinase At4g03230"/>
    <property type="match status" value="1"/>
</dbReference>
<dbReference type="EC" id="2.7.11.1" evidence="2"/>
<evidence type="ECO:0000256" key="15">
    <source>
        <dbReference type="ARBA" id="ARBA00023170"/>
    </source>
</evidence>
<feature type="domain" description="Apple" evidence="21">
    <location>
        <begin position="99"/>
        <end position="180"/>
    </location>
</feature>
<keyword evidence="14" id="KW-1015">Disulfide bond</keyword>
<dbReference type="STRING" id="35608.A0A2U1PG29"/>
<dbReference type="InterPro" id="IPR001245">
    <property type="entry name" value="Ser-Thr/Tyr_kinase_cat_dom"/>
</dbReference>
<keyword evidence="4" id="KW-0723">Serine/threonine-protein kinase</keyword>
<name>A0A2U1PG29_ARTAN</name>
<protein>
    <recommendedName>
        <fullName evidence="2">non-specific serine/threonine protein kinase</fullName>
        <ecNumber evidence="2">2.7.11.1</ecNumber>
    </recommendedName>
</protein>
<evidence type="ECO:0000259" key="21">
    <source>
        <dbReference type="PROSITE" id="PS50948"/>
    </source>
</evidence>
<evidence type="ECO:0000256" key="8">
    <source>
        <dbReference type="ARBA" id="ARBA00022734"/>
    </source>
</evidence>
<dbReference type="OrthoDB" id="4062651at2759"/>
<accession>A0A2U1PG29</accession>
<evidence type="ECO:0000256" key="9">
    <source>
        <dbReference type="ARBA" id="ARBA00022741"/>
    </source>
</evidence>
<dbReference type="GO" id="GO:0004674">
    <property type="term" value="F:protein serine/threonine kinase activity"/>
    <property type="evidence" value="ECO:0007669"/>
    <property type="project" value="UniProtKB-KW"/>
</dbReference>
<comment type="caution">
    <text evidence="22">The sequence shown here is derived from an EMBL/GenBank/DDBJ whole genome shotgun (WGS) entry which is preliminary data.</text>
</comment>
<evidence type="ECO:0000313" key="22">
    <source>
        <dbReference type="EMBL" id="PWA84713.1"/>
    </source>
</evidence>
<keyword evidence="9" id="KW-0547">Nucleotide-binding</keyword>
<evidence type="ECO:0000256" key="14">
    <source>
        <dbReference type="ARBA" id="ARBA00023157"/>
    </source>
</evidence>
<keyword evidence="7" id="KW-0732">Signal</keyword>
<dbReference type="PROSITE" id="PS50011">
    <property type="entry name" value="PROTEIN_KINASE_DOM"/>
    <property type="match status" value="1"/>
</dbReference>